<organism evidence="1 2">
    <name type="scientific">Akanthomyces lecanii RCEF 1005</name>
    <dbReference type="NCBI Taxonomy" id="1081108"/>
    <lineage>
        <taxon>Eukaryota</taxon>
        <taxon>Fungi</taxon>
        <taxon>Dikarya</taxon>
        <taxon>Ascomycota</taxon>
        <taxon>Pezizomycotina</taxon>
        <taxon>Sordariomycetes</taxon>
        <taxon>Hypocreomycetidae</taxon>
        <taxon>Hypocreales</taxon>
        <taxon>Cordycipitaceae</taxon>
        <taxon>Akanthomyces</taxon>
        <taxon>Cordyceps confragosa</taxon>
    </lineage>
</organism>
<protein>
    <submittedName>
        <fullName evidence="1">Phosphatidylethanolamine-binding protein</fullName>
    </submittedName>
</protein>
<dbReference type="InterPro" id="IPR035810">
    <property type="entry name" value="PEBP_euk"/>
</dbReference>
<evidence type="ECO:0000313" key="2">
    <source>
        <dbReference type="Proteomes" id="UP000076881"/>
    </source>
</evidence>
<accession>A0A168GR79</accession>
<dbReference type="AlphaFoldDB" id="A0A168GR79"/>
<dbReference type="OrthoDB" id="2506647at2759"/>
<sequence length="190" mass="19997">MSQLTTSLEEAHLVPGAAAALIPASFAPSADLSVSFGDAPVQLGNLLRVSQVQQKPIISFQIEADAGAAASGSSYLVMLVDPDAPTPEDPKFAFWRHWVVSGLQPGRGGGAAATALTEFLGPGPKPESNPHRYLFLLFREPAGLALGKSDVGGEAFIERRSFDAATFVAHHGLQLVGLNWMLCAADEWCA</sequence>
<keyword evidence="2" id="KW-1185">Reference proteome</keyword>
<dbReference type="Pfam" id="PF01161">
    <property type="entry name" value="PBP"/>
    <property type="match status" value="1"/>
</dbReference>
<dbReference type="GO" id="GO:0030162">
    <property type="term" value="P:regulation of proteolysis"/>
    <property type="evidence" value="ECO:0007669"/>
    <property type="project" value="TreeGrafter"/>
</dbReference>
<proteinExistence type="predicted"/>
<dbReference type="PANTHER" id="PTHR11362:SF85">
    <property type="entry name" value="INHIBITOR (TFS1), PUTATIVE (AFU_ORTHOLOGUE AFUA_4G08120)-RELATED"/>
    <property type="match status" value="1"/>
</dbReference>
<dbReference type="EMBL" id="AZHF01000004">
    <property type="protein sequence ID" value="OAA76814.1"/>
    <property type="molecule type" value="Genomic_DNA"/>
</dbReference>
<dbReference type="Gene3D" id="3.90.280.10">
    <property type="entry name" value="PEBP-like"/>
    <property type="match status" value="1"/>
</dbReference>
<dbReference type="SUPFAM" id="SSF49777">
    <property type="entry name" value="PEBP-like"/>
    <property type="match status" value="1"/>
</dbReference>
<dbReference type="InterPro" id="IPR008914">
    <property type="entry name" value="PEBP"/>
</dbReference>
<comment type="caution">
    <text evidence="1">The sequence shown here is derived from an EMBL/GenBank/DDBJ whole genome shotgun (WGS) entry which is preliminary data.</text>
</comment>
<dbReference type="GO" id="GO:0046578">
    <property type="term" value="P:regulation of Ras protein signal transduction"/>
    <property type="evidence" value="ECO:0007669"/>
    <property type="project" value="TreeGrafter"/>
</dbReference>
<dbReference type="GO" id="GO:0005543">
    <property type="term" value="F:phospholipid binding"/>
    <property type="evidence" value="ECO:0007669"/>
    <property type="project" value="TreeGrafter"/>
</dbReference>
<reference evidence="1 2" key="1">
    <citation type="journal article" date="2016" name="Genome Biol. Evol.">
        <title>Divergent and convergent evolution of fungal pathogenicity.</title>
        <authorList>
            <person name="Shang Y."/>
            <person name="Xiao G."/>
            <person name="Zheng P."/>
            <person name="Cen K."/>
            <person name="Zhan S."/>
            <person name="Wang C."/>
        </authorList>
    </citation>
    <scope>NUCLEOTIDE SEQUENCE [LARGE SCALE GENOMIC DNA]</scope>
    <source>
        <strain evidence="1 2">RCEF 1005</strain>
    </source>
</reference>
<dbReference type="STRING" id="1081108.A0A168GR79"/>
<dbReference type="CDD" id="cd00866">
    <property type="entry name" value="PEBP_euk"/>
    <property type="match status" value="1"/>
</dbReference>
<dbReference type="GO" id="GO:0030414">
    <property type="term" value="F:peptidase inhibitor activity"/>
    <property type="evidence" value="ECO:0007669"/>
    <property type="project" value="TreeGrafter"/>
</dbReference>
<dbReference type="PANTHER" id="PTHR11362">
    <property type="entry name" value="PHOSPHATIDYLETHANOLAMINE-BINDING PROTEIN"/>
    <property type="match status" value="1"/>
</dbReference>
<gene>
    <name evidence="1" type="ORF">LEL_06498</name>
</gene>
<name>A0A168GR79_CORDF</name>
<evidence type="ECO:0000313" key="1">
    <source>
        <dbReference type="EMBL" id="OAA76814.1"/>
    </source>
</evidence>
<dbReference type="Proteomes" id="UP000076881">
    <property type="component" value="Unassembled WGS sequence"/>
</dbReference>
<dbReference type="InterPro" id="IPR036610">
    <property type="entry name" value="PEBP-like_sf"/>
</dbReference>